<organism evidence="1">
    <name type="scientific">uncultured Caudovirales phage</name>
    <dbReference type="NCBI Taxonomy" id="2100421"/>
    <lineage>
        <taxon>Viruses</taxon>
        <taxon>Duplodnaviria</taxon>
        <taxon>Heunggongvirae</taxon>
        <taxon>Uroviricota</taxon>
        <taxon>Caudoviricetes</taxon>
        <taxon>Peduoviridae</taxon>
        <taxon>Maltschvirus</taxon>
        <taxon>Maltschvirus maltsch</taxon>
    </lineage>
</organism>
<dbReference type="EMBL" id="LR796187">
    <property type="protein sequence ID" value="CAB4125847.1"/>
    <property type="molecule type" value="Genomic_DNA"/>
</dbReference>
<name>A0A6J5KXX9_9CAUD</name>
<reference evidence="1" key="1">
    <citation type="submission" date="2020-04" db="EMBL/GenBank/DDBJ databases">
        <authorList>
            <person name="Chiriac C."/>
            <person name="Salcher M."/>
            <person name="Ghai R."/>
            <person name="Kavagutti S V."/>
        </authorList>
    </citation>
    <scope>NUCLEOTIDE SEQUENCE</scope>
</reference>
<sequence>MLGEQIMSDSTSMIERNKVFEYVRTMLGDGMVEVELDPKHYETALDRAITRFRQRSSNAVEESYMFVELIQDVNEYRLPDEVVEVQSIFRRSIGSRSGLGAGGTLFEPFNLAYTNTYLLSGTMMGGLATYEMFAGYQKLVGRMFGSYIEFKWKPTSHILTILQRPFAQGEQILIRCHNYRPDFVLLQDIYAKQWLRDYTLATCKMMLGQARSKFGAIAGPGSPITLNGTAMIAEAKEEIAALDKEIDLNTPGGTPMTFIIG</sequence>
<proteinExistence type="predicted"/>
<evidence type="ECO:0000313" key="2">
    <source>
        <dbReference type="EMBL" id="CAB5209263.1"/>
    </source>
</evidence>
<dbReference type="EMBL" id="LR798231">
    <property type="protein sequence ID" value="CAB5209263.1"/>
    <property type="molecule type" value="Genomic_DNA"/>
</dbReference>
<accession>A0A6J5KXX9</accession>
<evidence type="ECO:0000313" key="1">
    <source>
        <dbReference type="EMBL" id="CAB4125847.1"/>
    </source>
</evidence>
<protein>
    <submittedName>
        <fullName evidence="1">Neck protein</fullName>
    </submittedName>
</protein>
<gene>
    <name evidence="2" type="ORF">UFOVP181_391</name>
    <name evidence="1" type="ORF">UFOVP57_248</name>
</gene>